<protein>
    <submittedName>
        <fullName evidence="2">Uncharacterized protein</fullName>
    </submittedName>
</protein>
<organism evidence="2">
    <name type="scientific">Siphoviridae sp. ctNwR4</name>
    <dbReference type="NCBI Taxonomy" id="2825474"/>
    <lineage>
        <taxon>Viruses</taxon>
        <taxon>Duplodnaviria</taxon>
        <taxon>Heunggongvirae</taxon>
        <taxon>Uroviricota</taxon>
        <taxon>Caudoviricetes</taxon>
    </lineage>
</organism>
<proteinExistence type="predicted"/>
<evidence type="ECO:0000313" key="2">
    <source>
        <dbReference type="EMBL" id="DAE00931.1"/>
    </source>
</evidence>
<dbReference type="EMBL" id="BK015315">
    <property type="protein sequence ID" value="DAE00931.1"/>
    <property type="molecule type" value="Genomic_DNA"/>
</dbReference>
<feature type="region of interest" description="Disordered" evidence="1">
    <location>
        <begin position="1"/>
        <end position="39"/>
    </location>
</feature>
<accession>A0A8S5P394</accession>
<evidence type="ECO:0000256" key="1">
    <source>
        <dbReference type="SAM" id="MobiDB-lite"/>
    </source>
</evidence>
<feature type="compositionally biased region" description="Pro residues" evidence="1">
    <location>
        <begin position="1"/>
        <end position="10"/>
    </location>
</feature>
<sequence>MKTPWPPEMLGPPLRLPTSFETTNSPRVSGSRTCQGPTG</sequence>
<feature type="compositionally biased region" description="Polar residues" evidence="1">
    <location>
        <begin position="19"/>
        <end position="39"/>
    </location>
</feature>
<name>A0A8S5P394_9CAUD</name>
<reference evidence="2" key="1">
    <citation type="journal article" date="2021" name="Proc. Natl. Acad. Sci. U.S.A.">
        <title>A Catalog of Tens of Thousands of Viruses from Human Metagenomes Reveals Hidden Associations with Chronic Diseases.</title>
        <authorList>
            <person name="Tisza M.J."/>
            <person name="Buck C.B."/>
        </authorList>
    </citation>
    <scope>NUCLEOTIDE SEQUENCE</scope>
    <source>
        <strain evidence="2">CtNwR4</strain>
    </source>
</reference>